<dbReference type="RefSeq" id="WP_051119204.1">
    <property type="nucleotide sequence ID" value="NZ_AP019717.1"/>
</dbReference>
<protein>
    <recommendedName>
        <fullName evidence="3">DUF1795 domain-containing protein</fullName>
    </recommendedName>
</protein>
<dbReference type="AlphaFoldDB" id="A0AAP9UGF9"/>
<dbReference type="EMBL" id="CP040627">
    <property type="protein sequence ID" value="QMW93335.1"/>
    <property type="molecule type" value="Genomic_DNA"/>
</dbReference>
<name>A0AAP9UGF9_CLOBU</name>
<dbReference type="GeneID" id="92946656"/>
<sequence>MAEKIDEKILDFINAEEKIEKQKDIISGKIKIIDKYYEFKEKDFYDGNFKIHIPMSFDHMDIEMTKLKYPSESRPEIILCNEEASIVITLNLINSILSDEYVEKIRDFMKDIGKRINPSDLFLEEGMLLVDEKNIGFYDYKSSAIDDFIYNLVFILEFKEKTLMGTFSCPYEMNNEWKNIAFEIIKTIEIDKKNIDTEKKEKIIAKINHI</sequence>
<evidence type="ECO:0008006" key="3">
    <source>
        <dbReference type="Google" id="ProtNLM"/>
    </source>
</evidence>
<organism evidence="1 2">
    <name type="scientific">Clostridium butyricum</name>
    <dbReference type="NCBI Taxonomy" id="1492"/>
    <lineage>
        <taxon>Bacteria</taxon>
        <taxon>Bacillati</taxon>
        <taxon>Bacillota</taxon>
        <taxon>Clostridia</taxon>
        <taxon>Eubacteriales</taxon>
        <taxon>Clostridiaceae</taxon>
        <taxon>Clostridium</taxon>
    </lineage>
</organism>
<evidence type="ECO:0000313" key="2">
    <source>
        <dbReference type="Proteomes" id="UP000515243"/>
    </source>
</evidence>
<reference evidence="1 2" key="1">
    <citation type="submission" date="2019-05" db="EMBL/GenBank/DDBJ databases">
        <authorList>
            <person name="Schori C."/>
            <person name="Ahrens C."/>
        </authorList>
    </citation>
    <scope>NUCLEOTIDE SEQUENCE [LARGE SCALE GENOMIC DNA]</scope>
    <source>
        <strain evidence="1 2">DSM 10702</strain>
    </source>
</reference>
<proteinExistence type="predicted"/>
<dbReference type="Proteomes" id="UP000515243">
    <property type="component" value="Chromosome 2"/>
</dbReference>
<evidence type="ECO:0000313" key="1">
    <source>
        <dbReference type="EMBL" id="QMW93335.1"/>
    </source>
</evidence>
<accession>A0AAP9UGF9</accession>
<gene>
    <name evidence="1" type="ORF">FF104_20790</name>
</gene>